<dbReference type="Pfam" id="PF00303">
    <property type="entry name" value="Thymidylat_synt"/>
    <property type="match status" value="1"/>
</dbReference>
<evidence type="ECO:0000256" key="4">
    <source>
        <dbReference type="ARBA" id="ARBA00022727"/>
    </source>
</evidence>
<dbReference type="Gene3D" id="3.30.572.10">
    <property type="entry name" value="Thymidylate synthase/dCMP hydroxymethylase domain"/>
    <property type="match status" value="1"/>
</dbReference>
<sequence>MSEADVQYKQIINKIISDGYSNQGEHVRTVWKDGEPAYTKSIVAQSMHFSNKEVPILTTKKVAWKTAIRELLWIWQKKSNNVEELRQMNVQIWNEWEQEDGTIGKAYGYQLGKRNRMYPVKNLDAALLDPSHQVITGDTILIDQVDYLIQELKSNPSSRRHITMLWNPDELDEMSLTPCVYETQWHVKGNRLHLEVRCRSNDMGLGNPFNVFQYNVLQRMIAQVTGYELGEYHFHIGDAHIYERHTEPLQQQVSRKEFQAPELVINPEVTSFYDFTIDDFQLLHYQFGDKVQMEIAI</sequence>
<keyword evidence="4 5" id="KW-0545">Nucleotide biosynthesis</keyword>
<feature type="binding site" evidence="5">
    <location>
        <position position="296"/>
    </location>
    <ligand>
        <name>(6R)-5,10-methylene-5,6,7,8-tetrahydrofolate</name>
        <dbReference type="ChEBI" id="CHEBI:15636"/>
    </ligand>
</feature>
<dbReference type="SUPFAM" id="SSF55831">
    <property type="entry name" value="Thymidylate synthase/dCMP hydroxymethylase"/>
    <property type="match status" value="1"/>
</dbReference>
<feature type="active site" description="Nucleophile" evidence="5">
    <location>
        <position position="179"/>
    </location>
</feature>
<evidence type="ECO:0000256" key="3">
    <source>
        <dbReference type="ARBA" id="ARBA00022679"/>
    </source>
</evidence>
<comment type="similarity">
    <text evidence="5">Belongs to the thymidylate synthase family. Bacterial-type ThyA subfamily.</text>
</comment>
<comment type="caution">
    <text evidence="8">The sequence shown here is derived from an EMBL/GenBank/DDBJ whole genome shotgun (WGS) entry which is preliminary data.</text>
</comment>
<comment type="subunit">
    <text evidence="5">Homodimer.</text>
</comment>
<dbReference type="GO" id="GO:0004799">
    <property type="term" value="F:thymidylate synthase activity"/>
    <property type="evidence" value="ECO:0007669"/>
    <property type="project" value="UniProtKB-EC"/>
</dbReference>
<evidence type="ECO:0000256" key="1">
    <source>
        <dbReference type="ARBA" id="ARBA00011947"/>
    </source>
</evidence>
<keyword evidence="2 5" id="KW-0489">Methyltransferase</keyword>
<comment type="subcellular location">
    <subcellularLocation>
        <location evidence="5">Cytoplasm</location>
    </subcellularLocation>
</comment>
<dbReference type="NCBIfam" id="TIGR03284">
    <property type="entry name" value="thym_sym"/>
    <property type="match status" value="1"/>
</dbReference>
<dbReference type="GO" id="GO:0032259">
    <property type="term" value="P:methylation"/>
    <property type="evidence" value="ECO:0007669"/>
    <property type="project" value="UniProtKB-KW"/>
</dbReference>
<evidence type="ECO:0000313" key="9">
    <source>
        <dbReference type="Proteomes" id="UP001418796"/>
    </source>
</evidence>
<feature type="binding site" evidence="5">
    <location>
        <position position="202"/>
    </location>
    <ligand>
        <name>(6R)-5,10-methylene-5,6,7,8-tetrahydrofolate</name>
        <dbReference type="ChEBI" id="CHEBI:15636"/>
    </ligand>
</feature>
<keyword evidence="9" id="KW-1185">Reference proteome</keyword>
<dbReference type="InterPro" id="IPR023451">
    <property type="entry name" value="Thymidate_synth/dCMP_Mease_dom"/>
</dbReference>
<feature type="active site" evidence="6">
    <location>
        <position position="179"/>
    </location>
</feature>
<dbReference type="PANTHER" id="PTHR11548">
    <property type="entry name" value="THYMIDYLATE SYNTHASE 1"/>
    <property type="match status" value="1"/>
</dbReference>
<feature type="binding site" description="in other chain" evidence="5">
    <location>
        <begin position="199"/>
        <end position="202"/>
    </location>
    <ligand>
        <name>dUMP</name>
        <dbReference type="ChEBI" id="CHEBI:246422"/>
        <note>ligand shared between dimeric partners</note>
    </ligand>
</feature>
<name>A0ABU9VIH1_9BACI</name>
<dbReference type="InterPro" id="IPR000398">
    <property type="entry name" value="Thymidylate_synthase"/>
</dbReference>
<comment type="catalytic activity">
    <reaction evidence="5">
        <text>dUMP + (6R)-5,10-methylene-5,6,7,8-tetrahydrofolate = 7,8-dihydrofolate + dTMP</text>
        <dbReference type="Rhea" id="RHEA:12104"/>
        <dbReference type="ChEBI" id="CHEBI:15636"/>
        <dbReference type="ChEBI" id="CHEBI:57451"/>
        <dbReference type="ChEBI" id="CHEBI:63528"/>
        <dbReference type="ChEBI" id="CHEBI:246422"/>
        <dbReference type="EC" id="2.1.1.45"/>
    </reaction>
</comment>
<reference evidence="8 9" key="1">
    <citation type="submission" date="2024-03" db="EMBL/GenBank/DDBJ databases">
        <title>Bacilli Hybrid Assemblies.</title>
        <authorList>
            <person name="Kovac J."/>
        </authorList>
    </citation>
    <scope>NUCLEOTIDE SEQUENCE [LARGE SCALE GENOMIC DNA]</scope>
    <source>
        <strain evidence="8 9">FSL R7-0666</strain>
    </source>
</reference>
<comment type="caution">
    <text evidence="5">Lacks conserved residue(s) required for the propagation of feature annotation.</text>
</comment>
<evidence type="ECO:0000256" key="5">
    <source>
        <dbReference type="HAMAP-Rule" id="MF_00008"/>
    </source>
</evidence>
<dbReference type="InterPro" id="IPR020940">
    <property type="entry name" value="Thymidylate_synthase_AS"/>
</dbReference>
<comment type="pathway">
    <text evidence="5">Pyrimidine metabolism; dTTP biosynthesis.</text>
</comment>
<proteinExistence type="inferred from homology"/>
<dbReference type="RefSeq" id="WP_343130574.1">
    <property type="nucleotide sequence ID" value="NZ_JBCITK010000001.1"/>
</dbReference>
<protein>
    <recommendedName>
        <fullName evidence="1 5">Thymidylate synthase</fullName>
        <shortName evidence="5">TS</shortName>
        <shortName evidence="5">TSase</shortName>
        <ecNumber evidence="1 5">2.1.1.45</ecNumber>
    </recommendedName>
</protein>
<dbReference type="HAMAP" id="MF_00008">
    <property type="entry name" value="Thymidy_synth_bact"/>
    <property type="match status" value="1"/>
</dbReference>
<keyword evidence="5" id="KW-0963">Cytoplasm</keyword>
<dbReference type="EC" id="2.1.1.45" evidence="1 5"/>
<keyword evidence="3 5" id="KW-0808">Transferase</keyword>
<dbReference type="CDD" id="cd00351">
    <property type="entry name" value="TS_Pyrimidine_HMase"/>
    <property type="match status" value="1"/>
</dbReference>
<dbReference type="InterPro" id="IPR045097">
    <property type="entry name" value="Thymidate_synth/dCMP_Mease"/>
</dbReference>
<dbReference type="EMBL" id="JBCITK010000001">
    <property type="protein sequence ID" value="MEN0643685.1"/>
    <property type="molecule type" value="Genomic_DNA"/>
</dbReference>
<comment type="function">
    <text evidence="5">Catalyzes the reductive methylation of 2'-deoxyuridine-5'-monophosphate (dUMP) to 2'-deoxythymidine-5'-monophosphate (dTMP) while utilizing 5,10-methylenetetrahydrofolate (mTHF) as the methyl donor and reductant in the reaction, yielding dihydrofolate (DHF) as a by-product. This enzymatic reaction provides an intracellular de novo source of dTMP, an essential precursor for DNA biosynthesis.</text>
</comment>
<evidence type="ECO:0000313" key="8">
    <source>
        <dbReference type="EMBL" id="MEN0643685.1"/>
    </source>
</evidence>
<evidence type="ECO:0000259" key="7">
    <source>
        <dbReference type="Pfam" id="PF00303"/>
    </source>
</evidence>
<feature type="binding site" evidence="5">
    <location>
        <begin position="159"/>
        <end position="160"/>
    </location>
    <ligand>
        <name>dUMP</name>
        <dbReference type="ChEBI" id="CHEBI:246422"/>
        <note>ligand shared between dimeric partners</note>
    </ligand>
</feature>
<dbReference type="PROSITE" id="PS00091">
    <property type="entry name" value="THYMIDYLATE_SYNTHASE"/>
    <property type="match status" value="1"/>
</dbReference>
<feature type="binding site" description="in other chain" evidence="5">
    <location>
        <begin position="240"/>
        <end position="242"/>
    </location>
    <ligand>
        <name>dUMP</name>
        <dbReference type="ChEBI" id="CHEBI:246422"/>
        <note>ligand shared between dimeric partners</note>
    </ligand>
</feature>
<dbReference type="Proteomes" id="UP001418796">
    <property type="component" value="Unassembled WGS sequence"/>
</dbReference>
<dbReference type="PRINTS" id="PR00108">
    <property type="entry name" value="THYMDSNTHASE"/>
</dbReference>
<evidence type="ECO:0000256" key="2">
    <source>
        <dbReference type="ARBA" id="ARBA00022603"/>
    </source>
</evidence>
<evidence type="ECO:0000256" key="6">
    <source>
        <dbReference type="PROSITE-ProRule" id="PRU10016"/>
    </source>
</evidence>
<feature type="binding site" description="in other chain" evidence="5">
    <location>
        <position position="210"/>
    </location>
    <ligand>
        <name>dUMP</name>
        <dbReference type="ChEBI" id="CHEBI:246422"/>
        <note>ligand shared between dimeric partners</note>
    </ligand>
</feature>
<dbReference type="InterPro" id="IPR036926">
    <property type="entry name" value="Thymidate_synth/dCMP_Mease_sf"/>
</dbReference>
<accession>A0ABU9VIH1</accession>
<gene>
    <name evidence="5 8" type="primary">thyA</name>
    <name evidence="8" type="ORF">MKY91_11055</name>
</gene>
<organism evidence="8 9">
    <name type="scientific">Alkalicoccobacillus gibsonii</name>
    <dbReference type="NCBI Taxonomy" id="79881"/>
    <lineage>
        <taxon>Bacteria</taxon>
        <taxon>Bacillati</taxon>
        <taxon>Bacillota</taxon>
        <taxon>Bacilli</taxon>
        <taxon>Bacillales</taxon>
        <taxon>Bacillaceae</taxon>
        <taxon>Alkalicoccobacillus</taxon>
    </lineage>
</organism>
<dbReference type="PANTHER" id="PTHR11548:SF1">
    <property type="entry name" value="THYMIDYLATE SYNTHASE 1"/>
    <property type="match status" value="1"/>
</dbReference>
<feature type="domain" description="Thymidylate synthase/dCMP hydroxymethylase" evidence="7">
    <location>
        <begin position="7"/>
        <end position="297"/>
    </location>
</feature>